<keyword evidence="2" id="KW-1185">Reference proteome</keyword>
<accession>A0AAD9M4B7</accession>
<dbReference type="AlphaFoldDB" id="A0AAD9M4B7"/>
<dbReference type="EMBL" id="MU842828">
    <property type="protein sequence ID" value="KAK2032714.1"/>
    <property type="molecule type" value="Genomic_DNA"/>
</dbReference>
<evidence type="ECO:0000313" key="1">
    <source>
        <dbReference type="EMBL" id="KAK2032714.1"/>
    </source>
</evidence>
<proteinExistence type="predicted"/>
<comment type="caution">
    <text evidence="1">The sequence shown here is derived from an EMBL/GenBank/DDBJ whole genome shotgun (WGS) entry which is preliminary data.</text>
</comment>
<gene>
    <name evidence="1" type="ORF">LX32DRAFT_168415</name>
</gene>
<evidence type="ECO:0000313" key="2">
    <source>
        <dbReference type="Proteomes" id="UP001232148"/>
    </source>
</evidence>
<organism evidence="1 2">
    <name type="scientific">Colletotrichum zoysiae</name>
    <dbReference type="NCBI Taxonomy" id="1216348"/>
    <lineage>
        <taxon>Eukaryota</taxon>
        <taxon>Fungi</taxon>
        <taxon>Dikarya</taxon>
        <taxon>Ascomycota</taxon>
        <taxon>Pezizomycotina</taxon>
        <taxon>Sordariomycetes</taxon>
        <taxon>Hypocreomycetidae</taxon>
        <taxon>Glomerellales</taxon>
        <taxon>Glomerellaceae</taxon>
        <taxon>Colletotrichum</taxon>
        <taxon>Colletotrichum graminicola species complex</taxon>
    </lineage>
</organism>
<reference evidence="1" key="1">
    <citation type="submission" date="2021-06" db="EMBL/GenBank/DDBJ databases">
        <title>Comparative genomics, transcriptomics and evolutionary studies reveal genomic signatures of adaptation to plant cell wall in hemibiotrophic fungi.</title>
        <authorList>
            <consortium name="DOE Joint Genome Institute"/>
            <person name="Baroncelli R."/>
            <person name="Diaz J.F."/>
            <person name="Benocci T."/>
            <person name="Peng M."/>
            <person name="Battaglia E."/>
            <person name="Haridas S."/>
            <person name="Andreopoulos W."/>
            <person name="Labutti K."/>
            <person name="Pangilinan J."/>
            <person name="Floch G.L."/>
            <person name="Makela M.R."/>
            <person name="Henrissat B."/>
            <person name="Grigoriev I.V."/>
            <person name="Crouch J.A."/>
            <person name="De Vries R.P."/>
            <person name="Sukno S.A."/>
            <person name="Thon M.R."/>
        </authorList>
    </citation>
    <scope>NUCLEOTIDE SEQUENCE</scope>
    <source>
        <strain evidence="1">MAFF235873</strain>
    </source>
</reference>
<dbReference type="Proteomes" id="UP001232148">
    <property type="component" value="Unassembled WGS sequence"/>
</dbReference>
<protein>
    <submittedName>
        <fullName evidence="1">Uncharacterized protein</fullName>
    </submittedName>
</protein>
<sequence>MHASVRNRPPLEICVLHCGCERRLQVLEGGGRVALVDLQLPASCKPSSWHHHAVALPILCLLVDKRPHEVQGYGGAQAFSSSTRTCMQVGIKHGCRKDACTAITSLFSPSPSHYSKTICVSIGDANDVRLDLERPYPPDLDPPSLSPAVPRLCHHMGFAGASCRCYPAPNGSSWHTTRNAVKPNRNYT</sequence>
<name>A0AAD9M4B7_9PEZI</name>